<sequence length="249" mass="28912">MSNPNRTIYTGPPLSGPGIMWVNSVPKLPLSEGTFNEWYEKIHIPDIIKAKPSPEGCIAAWRFKSRDPSRARPYLALYAVPDMAFIQSSEFGRVSQYHELLPDGGPSQKFVDFDTRFYRRVQVLQKPEVERRGIGRVIKSTAIQPGPGMDCEFDRWYREEHLEQVSHMSGWRKSTRFELIFKVQSNDDLKREEAPKYLAIHEFEEGTEVKRMPKEEWTDWTKKMVESAEKIDEGTFDYLWGMGDEAGEL</sequence>
<evidence type="ECO:0000313" key="1">
    <source>
        <dbReference type="EMBL" id="KAF2788681.1"/>
    </source>
</evidence>
<protein>
    <submittedName>
        <fullName evidence="1">Uncharacterized protein</fullName>
    </submittedName>
</protein>
<proteinExistence type="predicted"/>
<name>A0A6A6WXM5_9PLEO</name>
<organism evidence="1 2">
    <name type="scientific">Melanomma pulvis-pyrius CBS 109.77</name>
    <dbReference type="NCBI Taxonomy" id="1314802"/>
    <lineage>
        <taxon>Eukaryota</taxon>
        <taxon>Fungi</taxon>
        <taxon>Dikarya</taxon>
        <taxon>Ascomycota</taxon>
        <taxon>Pezizomycotina</taxon>
        <taxon>Dothideomycetes</taxon>
        <taxon>Pleosporomycetidae</taxon>
        <taxon>Pleosporales</taxon>
        <taxon>Melanommataceae</taxon>
        <taxon>Melanomma</taxon>
    </lineage>
</organism>
<accession>A0A6A6WXM5</accession>
<dbReference type="OrthoDB" id="2851338at2759"/>
<keyword evidence="2" id="KW-1185">Reference proteome</keyword>
<reference evidence="1" key="1">
    <citation type="journal article" date="2020" name="Stud. Mycol.">
        <title>101 Dothideomycetes genomes: a test case for predicting lifestyles and emergence of pathogens.</title>
        <authorList>
            <person name="Haridas S."/>
            <person name="Albert R."/>
            <person name="Binder M."/>
            <person name="Bloem J."/>
            <person name="Labutti K."/>
            <person name="Salamov A."/>
            <person name="Andreopoulos B."/>
            <person name="Baker S."/>
            <person name="Barry K."/>
            <person name="Bills G."/>
            <person name="Bluhm B."/>
            <person name="Cannon C."/>
            <person name="Castanera R."/>
            <person name="Culley D."/>
            <person name="Daum C."/>
            <person name="Ezra D."/>
            <person name="Gonzalez J."/>
            <person name="Henrissat B."/>
            <person name="Kuo A."/>
            <person name="Liang C."/>
            <person name="Lipzen A."/>
            <person name="Lutzoni F."/>
            <person name="Magnuson J."/>
            <person name="Mondo S."/>
            <person name="Nolan M."/>
            <person name="Ohm R."/>
            <person name="Pangilinan J."/>
            <person name="Park H.-J."/>
            <person name="Ramirez L."/>
            <person name="Alfaro M."/>
            <person name="Sun H."/>
            <person name="Tritt A."/>
            <person name="Yoshinaga Y."/>
            <person name="Zwiers L.-H."/>
            <person name="Turgeon B."/>
            <person name="Goodwin S."/>
            <person name="Spatafora J."/>
            <person name="Crous P."/>
            <person name="Grigoriev I."/>
        </authorList>
    </citation>
    <scope>NUCLEOTIDE SEQUENCE</scope>
    <source>
        <strain evidence="1">CBS 109.77</strain>
    </source>
</reference>
<dbReference type="Proteomes" id="UP000799757">
    <property type="component" value="Unassembled WGS sequence"/>
</dbReference>
<evidence type="ECO:0000313" key="2">
    <source>
        <dbReference type="Proteomes" id="UP000799757"/>
    </source>
</evidence>
<dbReference type="AlphaFoldDB" id="A0A6A6WXM5"/>
<dbReference type="EMBL" id="MU002196">
    <property type="protein sequence ID" value="KAF2788681.1"/>
    <property type="molecule type" value="Genomic_DNA"/>
</dbReference>
<gene>
    <name evidence="1" type="ORF">K505DRAFT_314477</name>
</gene>